<name>A0AB35RTL9_9ENTR</name>
<gene>
    <name evidence="2" type="ORF">R0H02_15955</name>
</gene>
<protein>
    <recommendedName>
        <fullName evidence="4">Fimbrial-type adhesion domain-containing protein</fullName>
    </recommendedName>
</protein>
<feature type="transmembrane region" description="Helical" evidence="1">
    <location>
        <begin position="12"/>
        <end position="33"/>
    </location>
</feature>
<dbReference type="InterPro" id="IPR008966">
    <property type="entry name" value="Adhesion_dom_sf"/>
</dbReference>
<dbReference type="AlphaFoldDB" id="A0AB35RTL9"/>
<dbReference type="InterPro" id="IPR036937">
    <property type="entry name" value="Adhesion_dom_fimbrial_sf"/>
</dbReference>
<sequence>MRKYIGAIIYRIFLLAPVREVFFIISLCLSYGAKINAAEITCSSGSSPAPVNVEISPVNVTISSHIADYTILYTLQQRIVGDVAAYCFSTPAGGNVAITANTLTNVLGSADSSQSGYLIFPTNINGIGISVNSASAGNAAIPAWPSYQVASTSPMGNTWRHQNVIIRIWKIPGDIPDSASPVGIVGPTVLQGIMPAGPSDYLNPSTMTADRALSADFWIISQRNLMGTANYYIGTCNLKKGNQTVLLGKHFNFNRFSEWRDASFDVECPAKAWGYGGNNNVNSGENNPNRAPSIKVIPYSSTIVSDYLANALNGTIALDAGGAQGYGVQLAWGDYSTQGSGVNPAKPVTFNIPISLNSLVAGYPATITPIGSTAKPATIKMAARFIQTEAIPQAGPARAAVEVIVNYE</sequence>
<keyword evidence="1" id="KW-1133">Transmembrane helix</keyword>
<organism evidence="2 3">
    <name type="scientific">Phytobacter ursingii</name>
    <dbReference type="NCBI Taxonomy" id="1972431"/>
    <lineage>
        <taxon>Bacteria</taxon>
        <taxon>Pseudomonadati</taxon>
        <taxon>Pseudomonadota</taxon>
        <taxon>Gammaproteobacteria</taxon>
        <taxon>Enterobacterales</taxon>
        <taxon>Enterobacteriaceae</taxon>
        <taxon>Phytobacter</taxon>
    </lineage>
</organism>
<comment type="caution">
    <text evidence="2">The sequence shown here is derived from an EMBL/GenBank/DDBJ whole genome shotgun (WGS) entry which is preliminary data.</text>
</comment>
<proteinExistence type="predicted"/>
<keyword evidence="1" id="KW-0812">Transmembrane</keyword>
<dbReference type="RefSeq" id="WP_142519320.1">
    <property type="nucleotide sequence ID" value="NZ_JAWJAC010000009.1"/>
</dbReference>
<evidence type="ECO:0000256" key="1">
    <source>
        <dbReference type="SAM" id="Phobius"/>
    </source>
</evidence>
<dbReference type="EMBL" id="JAWJAC010000009">
    <property type="protein sequence ID" value="MDV2863950.1"/>
    <property type="molecule type" value="Genomic_DNA"/>
</dbReference>
<dbReference type="Gene3D" id="2.60.40.1090">
    <property type="entry name" value="Fimbrial-type adhesion domain"/>
    <property type="match status" value="1"/>
</dbReference>
<evidence type="ECO:0008006" key="4">
    <source>
        <dbReference type="Google" id="ProtNLM"/>
    </source>
</evidence>
<evidence type="ECO:0000313" key="2">
    <source>
        <dbReference type="EMBL" id="MDV2863950.1"/>
    </source>
</evidence>
<keyword evidence="3" id="KW-1185">Reference proteome</keyword>
<reference evidence="2 3" key="1">
    <citation type="submission" date="2023-10" db="EMBL/GenBank/DDBJ databases">
        <title>Phytobacter spp. The emergence of a new genus of hospital-origin enterobacteria encoding carbapenemases in Argentina.</title>
        <authorList>
            <person name="Vay C."/>
            <person name="Almuzara M."/>
            <person name="Traglia G.M."/>
            <person name="Campos J."/>
        </authorList>
    </citation>
    <scope>NUCLEOTIDE SEQUENCE [LARGE SCALE GENOMIC DNA]</scope>
    <source>
        <strain evidence="2 3">CVMA36</strain>
    </source>
</reference>
<accession>A0AB35RTL9</accession>
<keyword evidence="1" id="KW-0472">Membrane</keyword>
<dbReference type="GO" id="GO:0007155">
    <property type="term" value="P:cell adhesion"/>
    <property type="evidence" value="ECO:0007669"/>
    <property type="project" value="InterPro"/>
</dbReference>
<dbReference type="Proteomes" id="UP001286589">
    <property type="component" value="Unassembled WGS sequence"/>
</dbReference>
<dbReference type="SUPFAM" id="SSF49401">
    <property type="entry name" value="Bacterial adhesins"/>
    <property type="match status" value="1"/>
</dbReference>
<evidence type="ECO:0000313" key="3">
    <source>
        <dbReference type="Proteomes" id="UP001286589"/>
    </source>
</evidence>
<dbReference type="Gene3D" id="2.60.40.3310">
    <property type="match status" value="1"/>
</dbReference>
<dbReference type="GO" id="GO:0009289">
    <property type="term" value="C:pilus"/>
    <property type="evidence" value="ECO:0007669"/>
    <property type="project" value="InterPro"/>
</dbReference>